<keyword evidence="2" id="KW-1185">Reference proteome</keyword>
<dbReference type="InterPro" id="IPR053137">
    <property type="entry name" value="NLR-like"/>
</dbReference>
<dbReference type="EMBL" id="JAQQWL010000010">
    <property type="protein sequence ID" value="KAK8054716.1"/>
    <property type="molecule type" value="Genomic_DNA"/>
</dbReference>
<dbReference type="GeneID" id="92094255"/>
<dbReference type="RefSeq" id="XP_066713362.1">
    <property type="nucleotide sequence ID" value="XM_066861192.1"/>
</dbReference>
<dbReference type="PANTHER" id="PTHR46082:SF11">
    <property type="entry name" value="AAA+ ATPASE DOMAIN-CONTAINING PROTEIN-RELATED"/>
    <property type="match status" value="1"/>
</dbReference>
<dbReference type="SUPFAM" id="SSF53167">
    <property type="entry name" value="Purine and uridine phosphorylases"/>
    <property type="match status" value="1"/>
</dbReference>
<sequence>MAQSAVATRGFTVDWVCALPVELAAAAEMMDEEFADLPSNLATESKLYSFGRIGVQNVVAACLPAGQMGTNPAATVASQMQQSFPSLRFGVLVGIGGGVPRLDDEIEVDIRLGDVVISQPAGQHGGVVQYDFGKTGPGGRIARTGSLNAPPTILLNALSKLRANDLRGQDWLLTG</sequence>
<evidence type="ECO:0008006" key="3">
    <source>
        <dbReference type="Google" id="ProtNLM"/>
    </source>
</evidence>
<proteinExistence type="predicted"/>
<organism evidence="1 2">
    <name type="scientific">Apiospora phragmitis</name>
    <dbReference type="NCBI Taxonomy" id="2905665"/>
    <lineage>
        <taxon>Eukaryota</taxon>
        <taxon>Fungi</taxon>
        <taxon>Dikarya</taxon>
        <taxon>Ascomycota</taxon>
        <taxon>Pezizomycotina</taxon>
        <taxon>Sordariomycetes</taxon>
        <taxon>Xylariomycetidae</taxon>
        <taxon>Amphisphaeriales</taxon>
        <taxon>Apiosporaceae</taxon>
        <taxon>Apiospora</taxon>
    </lineage>
</organism>
<dbReference type="Gene3D" id="3.40.50.1580">
    <property type="entry name" value="Nucleoside phosphorylase domain"/>
    <property type="match status" value="1"/>
</dbReference>
<name>A0ABR1U729_9PEZI</name>
<accession>A0ABR1U729</accession>
<dbReference type="InterPro" id="IPR035994">
    <property type="entry name" value="Nucleoside_phosphorylase_sf"/>
</dbReference>
<gene>
    <name evidence="1" type="ORF">PG994_009783</name>
</gene>
<dbReference type="Proteomes" id="UP001480595">
    <property type="component" value="Unassembled WGS sequence"/>
</dbReference>
<reference evidence="1 2" key="1">
    <citation type="submission" date="2023-01" db="EMBL/GenBank/DDBJ databases">
        <title>Analysis of 21 Apiospora genomes using comparative genomics revels a genus with tremendous synthesis potential of carbohydrate active enzymes and secondary metabolites.</title>
        <authorList>
            <person name="Sorensen T."/>
        </authorList>
    </citation>
    <scope>NUCLEOTIDE SEQUENCE [LARGE SCALE GENOMIC DNA]</scope>
    <source>
        <strain evidence="1 2">CBS 135458</strain>
    </source>
</reference>
<comment type="caution">
    <text evidence="1">The sequence shown here is derived from an EMBL/GenBank/DDBJ whole genome shotgun (WGS) entry which is preliminary data.</text>
</comment>
<evidence type="ECO:0000313" key="1">
    <source>
        <dbReference type="EMBL" id="KAK8054716.1"/>
    </source>
</evidence>
<dbReference type="PANTHER" id="PTHR46082">
    <property type="entry name" value="ATP/GTP-BINDING PROTEIN-RELATED"/>
    <property type="match status" value="1"/>
</dbReference>
<protein>
    <recommendedName>
        <fullName evidence="3">Nucleoside phosphorylase domain-containing protein</fullName>
    </recommendedName>
</protein>
<evidence type="ECO:0000313" key="2">
    <source>
        <dbReference type="Proteomes" id="UP001480595"/>
    </source>
</evidence>